<comment type="caution">
    <text evidence="2">The sequence shown here is derived from an EMBL/GenBank/DDBJ whole genome shotgun (WGS) entry which is preliminary data.</text>
</comment>
<dbReference type="EMBL" id="CM029047">
    <property type="protein sequence ID" value="KAG2583872.1"/>
    <property type="molecule type" value="Genomic_DNA"/>
</dbReference>
<feature type="region of interest" description="Disordered" evidence="1">
    <location>
        <begin position="158"/>
        <end position="187"/>
    </location>
</feature>
<evidence type="ECO:0000313" key="2">
    <source>
        <dbReference type="EMBL" id="KAG2583872.1"/>
    </source>
</evidence>
<dbReference type="Proteomes" id="UP000823388">
    <property type="component" value="Chromosome 6K"/>
</dbReference>
<feature type="region of interest" description="Disordered" evidence="1">
    <location>
        <begin position="82"/>
        <end position="129"/>
    </location>
</feature>
<sequence length="187" mass="20690">MCLPRAVCPPIASLRAWMCPPFALPPRPLGHPLTAQCPTVPRSRGHASLSSTSTRHASRQFHLAAALTPPLPSLSRARATRLRRRCSPTGGRFTTSAARHAAATAHQQEADSPTPPRDTPPPLRTNRRPIHQLRRATRRQRWPYSGQIMEQLRSRIATTKQLRSRPPPAGFRPNPALSAEKIGDCKH</sequence>
<reference evidence="2 3" key="1">
    <citation type="submission" date="2020-05" db="EMBL/GenBank/DDBJ databases">
        <title>WGS assembly of Panicum virgatum.</title>
        <authorList>
            <person name="Lovell J.T."/>
            <person name="Jenkins J."/>
            <person name="Shu S."/>
            <person name="Juenger T.E."/>
            <person name="Schmutz J."/>
        </authorList>
    </citation>
    <scope>NUCLEOTIDE SEQUENCE [LARGE SCALE GENOMIC DNA]</scope>
    <source>
        <strain evidence="3">cv. AP13</strain>
    </source>
</reference>
<feature type="region of interest" description="Disordered" evidence="1">
    <location>
        <begin position="38"/>
        <end position="59"/>
    </location>
</feature>
<name>A0A8T0RD18_PANVG</name>
<feature type="compositionally biased region" description="Pro residues" evidence="1">
    <location>
        <begin position="113"/>
        <end position="123"/>
    </location>
</feature>
<organism evidence="2 3">
    <name type="scientific">Panicum virgatum</name>
    <name type="common">Blackwell switchgrass</name>
    <dbReference type="NCBI Taxonomy" id="38727"/>
    <lineage>
        <taxon>Eukaryota</taxon>
        <taxon>Viridiplantae</taxon>
        <taxon>Streptophyta</taxon>
        <taxon>Embryophyta</taxon>
        <taxon>Tracheophyta</taxon>
        <taxon>Spermatophyta</taxon>
        <taxon>Magnoliopsida</taxon>
        <taxon>Liliopsida</taxon>
        <taxon>Poales</taxon>
        <taxon>Poaceae</taxon>
        <taxon>PACMAD clade</taxon>
        <taxon>Panicoideae</taxon>
        <taxon>Panicodae</taxon>
        <taxon>Paniceae</taxon>
        <taxon>Panicinae</taxon>
        <taxon>Panicum</taxon>
        <taxon>Panicum sect. Hiantes</taxon>
    </lineage>
</organism>
<feature type="compositionally biased region" description="Low complexity" evidence="1">
    <location>
        <begin position="97"/>
        <end position="107"/>
    </location>
</feature>
<accession>A0A8T0RD18</accession>
<proteinExistence type="predicted"/>
<keyword evidence="3" id="KW-1185">Reference proteome</keyword>
<evidence type="ECO:0000313" key="3">
    <source>
        <dbReference type="Proteomes" id="UP000823388"/>
    </source>
</evidence>
<gene>
    <name evidence="2" type="ORF">PVAP13_6KG244312</name>
</gene>
<protein>
    <submittedName>
        <fullName evidence="2">Uncharacterized protein</fullName>
    </submittedName>
</protein>
<dbReference type="AlphaFoldDB" id="A0A8T0RD18"/>
<evidence type="ECO:0000256" key="1">
    <source>
        <dbReference type="SAM" id="MobiDB-lite"/>
    </source>
</evidence>